<keyword evidence="2" id="KW-0812">Transmembrane</keyword>
<evidence type="ECO:0000256" key="1">
    <source>
        <dbReference type="SAM" id="MobiDB-lite"/>
    </source>
</evidence>
<dbReference type="Proteomes" id="UP000286931">
    <property type="component" value="Unassembled WGS sequence"/>
</dbReference>
<accession>A0A401YL14</accession>
<reference evidence="4 5" key="1">
    <citation type="submission" date="2018-12" db="EMBL/GenBank/DDBJ databases">
        <title>Draft genome sequence of Embleya hyalina NBRC 13850T.</title>
        <authorList>
            <person name="Komaki H."/>
            <person name="Hosoyama A."/>
            <person name="Kimura A."/>
            <person name="Ichikawa N."/>
            <person name="Tamura T."/>
        </authorList>
    </citation>
    <scope>NUCLEOTIDE SEQUENCE [LARGE SCALE GENOMIC DNA]</scope>
    <source>
        <strain evidence="4 5">NBRC 13850</strain>
    </source>
</reference>
<sequence>MSSQPPRVRSGRSGRESTSEGTGTDAAQTAPESDPQSSGRPEDQPSATSVPRVRPVVAVTGAAAGLGHRVASLLAANDQVKRLIAIDERRGEIPGAQWRIMDVRDPALAGRLEGVDVVVHLALDMSLDSEPRSRGARNVRGTQTVLTAAAAARVPRVVLCTSAMVYGALPDNDVPLAEDAPLRATADASLVGDLLEIEELAERTPRAHPHVKVTVVRPATLVGGPEADSVMTRHFEAPRLLVVSGGQPRWQFCHLDDLASALEFAALGRVEGVVTVGSEGWLEQEEIEELSGMRRMELPASLALGTAERLHRLGITPAPAGDLAYTMHGWVVSAERLRAAGWRPAWTNEAAFAALLEDVAGRHALVARRLGRKDATTLGAAGATVALVGTAAIVRKVRRRRRGF</sequence>
<dbReference type="Gene3D" id="3.40.50.720">
    <property type="entry name" value="NAD(P)-binding Rossmann-like Domain"/>
    <property type="match status" value="1"/>
</dbReference>
<dbReference type="InterPro" id="IPR001509">
    <property type="entry name" value="Epimerase_deHydtase"/>
</dbReference>
<gene>
    <name evidence="4" type="ORF">EHYA_02953</name>
</gene>
<feature type="domain" description="NAD-dependent epimerase/dehydratase" evidence="3">
    <location>
        <begin position="57"/>
        <end position="266"/>
    </location>
</feature>
<keyword evidence="5" id="KW-1185">Reference proteome</keyword>
<keyword evidence="2" id="KW-1133">Transmembrane helix</keyword>
<dbReference type="SUPFAM" id="SSF51735">
    <property type="entry name" value="NAD(P)-binding Rossmann-fold domains"/>
    <property type="match status" value="1"/>
</dbReference>
<evidence type="ECO:0000256" key="2">
    <source>
        <dbReference type="SAM" id="Phobius"/>
    </source>
</evidence>
<evidence type="ECO:0000313" key="4">
    <source>
        <dbReference type="EMBL" id="GCD95281.1"/>
    </source>
</evidence>
<name>A0A401YL14_9ACTN</name>
<feature type="region of interest" description="Disordered" evidence="1">
    <location>
        <begin position="1"/>
        <end position="53"/>
    </location>
</feature>
<keyword evidence="2" id="KW-0472">Membrane</keyword>
<dbReference type="InterPro" id="IPR036291">
    <property type="entry name" value="NAD(P)-bd_dom_sf"/>
</dbReference>
<dbReference type="AlphaFoldDB" id="A0A401YL14"/>
<dbReference type="Pfam" id="PF01370">
    <property type="entry name" value="Epimerase"/>
    <property type="match status" value="1"/>
</dbReference>
<dbReference type="PANTHER" id="PTHR43245">
    <property type="entry name" value="BIFUNCTIONAL POLYMYXIN RESISTANCE PROTEIN ARNA"/>
    <property type="match status" value="1"/>
</dbReference>
<feature type="transmembrane region" description="Helical" evidence="2">
    <location>
        <begin position="375"/>
        <end position="394"/>
    </location>
</feature>
<evidence type="ECO:0000313" key="5">
    <source>
        <dbReference type="Proteomes" id="UP000286931"/>
    </source>
</evidence>
<proteinExistence type="predicted"/>
<dbReference type="PANTHER" id="PTHR43245:SF52">
    <property type="entry name" value="NAD-DEPENDENT EPIMERASE_DEHYDRATASE"/>
    <property type="match status" value="1"/>
</dbReference>
<protein>
    <submittedName>
        <fullName evidence="4">NAD-dependent dehydratase</fullName>
    </submittedName>
</protein>
<dbReference type="InterPro" id="IPR050177">
    <property type="entry name" value="Lipid_A_modif_metabolic_enz"/>
</dbReference>
<comment type="caution">
    <text evidence="4">The sequence shown here is derived from an EMBL/GenBank/DDBJ whole genome shotgun (WGS) entry which is preliminary data.</text>
</comment>
<dbReference type="EMBL" id="BIFH01000017">
    <property type="protein sequence ID" value="GCD95281.1"/>
    <property type="molecule type" value="Genomic_DNA"/>
</dbReference>
<evidence type="ECO:0000259" key="3">
    <source>
        <dbReference type="Pfam" id="PF01370"/>
    </source>
</evidence>
<feature type="compositionally biased region" description="Polar residues" evidence="1">
    <location>
        <begin position="25"/>
        <end position="39"/>
    </location>
</feature>
<organism evidence="4 5">
    <name type="scientific">Embleya hyalina</name>
    <dbReference type="NCBI Taxonomy" id="516124"/>
    <lineage>
        <taxon>Bacteria</taxon>
        <taxon>Bacillati</taxon>
        <taxon>Actinomycetota</taxon>
        <taxon>Actinomycetes</taxon>
        <taxon>Kitasatosporales</taxon>
        <taxon>Streptomycetaceae</taxon>
        <taxon>Embleya</taxon>
    </lineage>
</organism>